<feature type="transmembrane region" description="Helical" evidence="1">
    <location>
        <begin position="125"/>
        <end position="147"/>
    </location>
</feature>
<evidence type="ECO:0000313" key="4">
    <source>
        <dbReference type="Proteomes" id="UP000286098"/>
    </source>
</evidence>
<dbReference type="PANTHER" id="PTHR23028:SF53">
    <property type="entry name" value="ACYL_TRANSF_3 DOMAIN-CONTAINING PROTEIN"/>
    <property type="match status" value="1"/>
</dbReference>
<dbReference type="GO" id="GO:0000271">
    <property type="term" value="P:polysaccharide biosynthetic process"/>
    <property type="evidence" value="ECO:0007669"/>
    <property type="project" value="TreeGrafter"/>
</dbReference>
<feature type="transmembrane region" description="Helical" evidence="1">
    <location>
        <begin position="210"/>
        <end position="230"/>
    </location>
</feature>
<organism evidence="3 4">
    <name type="scientific">Enterobacter roggenkampii</name>
    <dbReference type="NCBI Taxonomy" id="1812935"/>
    <lineage>
        <taxon>Bacteria</taxon>
        <taxon>Pseudomonadati</taxon>
        <taxon>Pseudomonadota</taxon>
        <taxon>Gammaproteobacteria</taxon>
        <taxon>Enterobacterales</taxon>
        <taxon>Enterobacteriaceae</taxon>
        <taxon>Enterobacter</taxon>
        <taxon>Enterobacter cloacae complex</taxon>
    </lineage>
</organism>
<dbReference type="Pfam" id="PF01757">
    <property type="entry name" value="Acyl_transf_3"/>
    <property type="match status" value="1"/>
</dbReference>
<keyword evidence="3" id="KW-0808">Transferase</keyword>
<protein>
    <submittedName>
        <fullName evidence="3">Acyltransferase</fullName>
    </submittedName>
</protein>
<evidence type="ECO:0000259" key="2">
    <source>
        <dbReference type="Pfam" id="PF01757"/>
    </source>
</evidence>
<keyword evidence="3" id="KW-0012">Acyltransferase</keyword>
<evidence type="ECO:0000256" key="1">
    <source>
        <dbReference type="SAM" id="Phobius"/>
    </source>
</evidence>
<proteinExistence type="predicted"/>
<comment type="caution">
    <text evidence="3">The sequence shown here is derived from an EMBL/GenBank/DDBJ whole genome shotgun (WGS) entry which is preliminary data.</text>
</comment>
<dbReference type="PANTHER" id="PTHR23028">
    <property type="entry name" value="ACETYLTRANSFERASE"/>
    <property type="match status" value="1"/>
</dbReference>
<feature type="transmembrane region" description="Helical" evidence="1">
    <location>
        <begin position="283"/>
        <end position="304"/>
    </location>
</feature>
<dbReference type="InterPro" id="IPR050879">
    <property type="entry name" value="Acyltransferase_3"/>
</dbReference>
<dbReference type="GO" id="GO:0016747">
    <property type="term" value="F:acyltransferase activity, transferring groups other than amino-acyl groups"/>
    <property type="evidence" value="ECO:0007669"/>
    <property type="project" value="InterPro"/>
</dbReference>
<dbReference type="AlphaFoldDB" id="A0AAX1WHC6"/>
<dbReference type="EMBL" id="NEYZ02000082">
    <property type="protein sequence ID" value="RNT36197.1"/>
    <property type="molecule type" value="Genomic_DNA"/>
</dbReference>
<feature type="domain" description="Acyltransferase 3" evidence="2">
    <location>
        <begin position="22"/>
        <end position="328"/>
    </location>
</feature>
<feature type="transmembrane region" description="Helical" evidence="1">
    <location>
        <begin position="54"/>
        <end position="73"/>
    </location>
</feature>
<feature type="transmembrane region" description="Helical" evidence="1">
    <location>
        <begin position="154"/>
        <end position="174"/>
    </location>
</feature>
<name>A0AAX1WHC6_9ENTR</name>
<gene>
    <name evidence="3" type="ORF">B9059_021105</name>
</gene>
<evidence type="ECO:0000313" key="3">
    <source>
        <dbReference type="EMBL" id="RNT36197.1"/>
    </source>
</evidence>
<dbReference type="Proteomes" id="UP000286098">
    <property type="component" value="Unassembled WGS sequence"/>
</dbReference>
<keyword evidence="1" id="KW-0472">Membrane</keyword>
<feature type="transmembrane region" description="Helical" evidence="1">
    <location>
        <begin position="21"/>
        <end position="42"/>
    </location>
</feature>
<keyword evidence="1" id="KW-0812">Transmembrane</keyword>
<reference evidence="3 4" key="1">
    <citation type="submission" date="2018-10" db="EMBL/GenBank/DDBJ databases">
        <authorList>
            <person name="Vanduin D."/>
            <person name="Fouts D."/>
            <person name="Wright M."/>
            <person name="Sutton G."/>
            <person name="Nguyen K."/>
            <person name="Kreiswirth B."/>
            <person name="Chen L."/>
            <person name="Rojas L."/>
            <person name="Hujer A."/>
            <person name="Hujer K."/>
            <person name="Bonomo R."/>
            <person name="Adams M."/>
        </authorList>
    </citation>
    <scope>NUCLEOTIDE SEQUENCE [LARGE SCALE GENOMIC DNA]</scope>
    <source>
        <strain evidence="3 4">CRK0054</strain>
    </source>
</reference>
<feature type="transmembrane region" description="Helical" evidence="1">
    <location>
        <begin position="310"/>
        <end position="330"/>
    </location>
</feature>
<sequence>MNHENLKYDRNYQLKYFPSASGIRGIAVLLVLFAHSFVLYYPEHSDYMRGSGKVGVWLFFILSAFLLSHKLNGIDLTPRSLASYLIGRFLRILPMFIIAVSIYYFMGYYDFQKMIDISIFRDTFFHLWTIPVEFKFYFFLPIVSYAFFYAQRKFGNIAVIIASGIFIWVIQLWWPYYMTPSNSIDVTWYVPCFLLGVVGSVIYMDIQNLLTVRLVNTISAMSIFIILMFYPSVRNLLTGGDSRADITNMFIPIGLVWTIFVVACISGRGLLGSLLQNVIIRKVGEWSFSIYLFHFIALSTLSQFEFGKPVSVFITILASILIGAIAFYLIESRIEKVRAKIAKLM</sequence>
<accession>A0AAX1WHC6</accession>
<feature type="transmembrane region" description="Helical" evidence="1">
    <location>
        <begin position="85"/>
        <end position="105"/>
    </location>
</feature>
<feature type="transmembrane region" description="Helical" evidence="1">
    <location>
        <begin position="186"/>
        <end position="203"/>
    </location>
</feature>
<dbReference type="GO" id="GO:0016020">
    <property type="term" value="C:membrane"/>
    <property type="evidence" value="ECO:0007669"/>
    <property type="project" value="TreeGrafter"/>
</dbReference>
<feature type="transmembrane region" description="Helical" evidence="1">
    <location>
        <begin position="250"/>
        <end position="271"/>
    </location>
</feature>
<keyword evidence="1" id="KW-1133">Transmembrane helix</keyword>
<dbReference type="InterPro" id="IPR002656">
    <property type="entry name" value="Acyl_transf_3_dom"/>
</dbReference>